<dbReference type="AlphaFoldDB" id="A0A662D9S4"/>
<keyword evidence="1" id="KW-0472">Membrane</keyword>
<dbReference type="EMBL" id="QMQA01000162">
    <property type="protein sequence ID" value="RLE12470.1"/>
    <property type="molecule type" value="Genomic_DNA"/>
</dbReference>
<keyword evidence="1" id="KW-1133">Transmembrane helix</keyword>
<name>A0A662D9S4_UNCAE</name>
<keyword evidence="1" id="KW-0812">Transmembrane</keyword>
<evidence type="ECO:0008006" key="4">
    <source>
        <dbReference type="Google" id="ProtNLM"/>
    </source>
</evidence>
<sequence>MWRYIKENKGKILGGAAGFLLAFLLIIAWPVILMMILILLGIFLGTIFDTITKARKWIEESITQRGSNKKG</sequence>
<accession>A0A662D9S4</accession>
<dbReference type="Proteomes" id="UP000280417">
    <property type="component" value="Unassembled WGS sequence"/>
</dbReference>
<evidence type="ECO:0000313" key="3">
    <source>
        <dbReference type="Proteomes" id="UP000280417"/>
    </source>
</evidence>
<evidence type="ECO:0000256" key="1">
    <source>
        <dbReference type="SAM" id="Phobius"/>
    </source>
</evidence>
<dbReference type="Pfam" id="PF10031">
    <property type="entry name" value="DUF2273"/>
    <property type="match status" value="1"/>
</dbReference>
<comment type="caution">
    <text evidence="2">The sequence shown here is derived from an EMBL/GenBank/DDBJ whole genome shotgun (WGS) entry which is preliminary data.</text>
</comment>
<proteinExistence type="predicted"/>
<gene>
    <name evidence="2" type="ORF">DRJ04_06145</name>
</gene>
<organism evidence="2 3">
    <name type="scientific">Aerophobetes bacterium</name>
    <dbReference type="NCBI Taxonomy" id="2030807"/>
    <lineage>
        <taxon>Bacteria</taxon>
        <taxon>Candidatus Aerophobota</taxon>
    </lineage>
</organism>
<reference evidence="2 3" key="1">
    <citation type="submission" date="2018-06" db="EMBL/GenBank/DDBJ databases">
        <title>Extensive metabolic versatility and redundancy in microbially diverse, dynamic hydrothermal sediments.</title>
        <authorList>
            <person name="Dombrowski N."/>
            <person name="Teske A."/>
            <person name="Baker B.J."/>
        </authorList>
    </citation>
    <scope>NUCLEOTIDE SEQUENCE [LARGE SCALE GENOMIC DNA]</scope>
    <source>
        <strain evidence="2">B3_G15</strain>
    </source>
</reference>
<evidence type="ECO:0000313" key="2">
    <source>
        <dbReference type="EMBL" id="RLE12470.1"/>
    </source>
</evidence>
<feature type="transmembrane region" description="Helical" evidence="1">
    <location>
        <begin position="12"/>
        <end position="45"/>
    </location>
</feature>
<protein>
    <recommendedName>
        <fullName evidence="4">DUF2273 domain-containing protein</fullName>
    </recommendedName>
</protein>
<dbReference type="InterPro" id="IPR018730">
    <property type="entry name" value="DUF2273"/>
</dbReference>